<organism evidence="1 2">
    <name type="scientific">Halobacillus andaensis</name>
    <dbReference type="NCBI Taxonomy" id="1176239"/>
    <lineage>
        <taxon>Bacteria</taxon>
        <taxon>Bacillati</taxon>
        <taxon>Bacillota</taxon>
        <taxon>Bacilli</taxon>
        <taxon>Bacillales</taxon>
        <taxon>Bacillaceae</taxon>
        <taxon>Halobacillus</taxon>
    </lineage>
</organism>
<accession>A0A917EVI5</accession>
<protein>
    <submittedName>
        <fullName evidence="1">Uncharacterized protein</fullName>
    </submittedName>
</protein>
<dbReference type="Proteomes" id="UP000660110">
    <property type="component" value="Unassembled WGS sequence"/>
</dbReference>
<name>A0A917EVI5_HALAA</name>
<comment type="caution">
    <text evidence="1">The sequence shown here is derived from an EMBL/GenBank/DDBJ whole genome shotgun (WGS) entry which is preliminary data.</text>
</comment>
<keyword evidence="2" id="KW-1185">Reference proteome</keyword>
<dbReference type="RefSeq" id="WP_188376228.1">
    <property type="nucleotide sequence ID" value="NZ_BMEL01000001.1"/>
</dbReference>
<proteinExistence type="predicted"/>
<reference evidence="1" key="1">
    <citation type="journal article" date="2014" name="Int. J. Syst. Evol. Microbiol.">
        <title>Complete genome sequence of Corynebacterium casei LMG S-19264T (=DSM 44701T), isolated from a smear-ripened cheese.</title>
        <authorList>
            <consortium name="US DOE Joint Genome Institute (JGI-PGF)"/>
            <person name="Walter F."/>
            <person name="Albersmeier A."/>
            <person name="Kalinowski J."/>
            <person name="Ruckert C."/>
        </authorList>
    </citation>
    <scope>NUCLEOTIDE SEQUENCE</scope>
    <source>
        <strain evidence="1">CGMCC 1.12153</strain>
    </source>
</reference>
<gene>
    <name evidence="1" type="ORF">GCM10010954_08670</name>
</gene>
<dbReference type="AlphaFoldDB" id="A0A917EVI5"/>
<reference evidence="1" key="2">
    <citation type="submission" date="2020-09" db="EMBL/GenBank/DDBJ databases">
        <authorList>
            <person name="Sun Q."/>
            <person name="Zhou Y."/>
        </authorList>
    </citation>
    <scope>NUCLEOTIDE SEQUENCE</scope>
    <source>
        <strain evidence="1">CGMCC 1.12153</strain>
    </source>
</reference>
<evidence type="ECO:0000313" key="2">
    <source>
        <dbReference type="Proteomes" id="UP000660110"/>
    </source>
</evidence>
<dbReference type="EMBL" id="BMEL01000001">
    <property type="protein sequence ID" value="GGF12247.1"/>
    <property type="molecule type" value="Genomic_DNA"/>
</dbReference>
<sequence length="51" mass="5729">MSVWWYGSLGETKQIAGQDTDNFCTLNVIQLCEVCHKIVITCPSVEQRAVL</sequence>
<evidence type="ECO:0000313" key="1">
    <source>
        <dbReference type="EMBL" id="GGF12247.1"/>
    </source>
</evidence>